<dbReference type="Gene3D" id="3.40.50.10330">
    <property type="entry name" value="Probable inorganic polyphosphate/atp-NAD kinase, domain 1"/>
    <property type="match status" value="1"/>
</dbReference>
<dbReference type="SUPFAM" id="SSF48317">
    <property type="entry name" value="Acid phosphatase/Vanadium-dependent haloperoxidase"/>
    <property type="match status" value="1"/>
</dbReference>
<evidence type="ECO:0000256" key="10">
    <source>
        <dbReference type="SAM" id="Phobius"/>
    </source>
</evidence>
<feature type="transmembrane region" description="Helical" evidence="10">
    <location>
        <begin position="94"/>
        <end position="115"/>
    </location>
</feature>
<dbReference type="Proteomes" id="UP000266906">
    <property type="component" value="Unassembled WGS sequence"/>
</dbReference>
<dbReference type="GO" id="GO:0016301">
    <property type="term" value="F:kinase activity"/>
    <property type="evidence" value="ECO:0007669"/>
    <property type="project" value="UniProtKB-KW"/>
</dbReference>
<evidence type="ECO:0000256" key="2">
    <source>
        <dbReference type="ARBA" id="ARBA00005983"/>
    </source>
</evidence>
<dbReference type="Gene3D" id="1.20.144.10">
    <property type="entry name" value="Phosphatidic acid phosphatase type 2/haloperoxidase"/>
    <property type="match status" value="1"/>
</dbReference>
<comment type="cofactor">
    <cofactor evidence="1">
        <name>Mg(2+)</name>
        <dbReference type="ChEBI" id="CHEBI:18420"/>
    </cofactor>
</comment>
<dbReference type="AlphaFoldDB" id="A0A3N4SJH4"/>
<gene>
    <name evidence="12" type="ORF">EDD38_5041</name>
</gene>
<feature type="transmembrane region" description="Helical" evidence="10">
    <location>
        <begin position="135"/>
        <end position="154"/>
    </location>
</feature>
<keyword evidence="7" id="KW-0594">Phospholipid biosynthesis</keyword>
<dbReference type="PANTHER" id="PTHR12358">
    <property type="entry name" value="SPHINGOSINE KINASE"/>
    <property type="match status" value="1"/>
</dbReference>
<evidence type="ECO:0000256" key="3">
    <source>
        <dbReference type="ARBA" id="ARBA00022679"/>
    </source>
</evidence>
<evidence type="ECO:0000256" key="4">
    <source>
        <dbReference type="ARBA" id="ARBA00022741"/>
    </source>
</evidence>
<dbReference type="InterPro" id="IPR017438">
    <property type="entry name" value="ATP-NAD_kinase_N"/>
</dbReference>
<feature type="compositionally biased region" description="Basic and acidic residues" evidence="9">
    <location>
        <begin position="533"/>
        <end position="568"/>
    </location>
</feature>
<keyword evidence="10" id="KW-0812">Transmembrane</keyword>
<feature type="transmembrane region" description="Helical" evidence="10">
    <location>
        <begin position="12"/>
        <end position="31"/>
    </location>
</feature>
<dbReference type="SMART" id="SM00014">
    <property type="entry name" value="acidPPc"/>
    <property type="match status" value="1"/>
</dbReference>
<evidence type="ECO:0000256" key="8">
    <source>
        <dbReference type="ARBA" id="ARBA00023264"/>
    </source>
</evidence>
<evidence type="ECO:0000256" key="1">
    <source>
        <dbReference type="ARBA" id="ARBA00001946"/>
    </source>
</evidence>
<keyword evidence="7" id="KW-0444">Lipid biosynthesis</keyword>
<keyword evidence="5" id="KW-0418">Kinase</keyword>
<keyword evidence="6" id="KW-0067">ATP-binding</keyword>
<dbReference type="SUPFAM" id="SSF111331">
    <property type="entry name" value="NAD kinase/diacylglycerol kinase-like"/>
    <property type="match status" value="1"/>
</dbReference>
<dbReference type="InterPro" id="IPR016064">
    <property type="entry name" value="NAD/diacylglycerol_kinase_sf"/>
</dbReference>
<dbReference type="GO" id="GO:0005524">
    <property type="term" value="F:ATP binding"/>
    <property type="evidence" value="ECO:0007669"/>
    <property type="project" value="UniProtKB-KW"/>
</dbReference>
<keyword evidence="10" id="KW-0472">Membrane</keyword>
<evidence type="ECO:0000256" key="9">
    <source>
        <dbReference type="SAM" id="MobiDB-lite"/>
    </source>
</evidence>
<keyword evidence="4" id="KW-0547">Nucleotide-binding</keyword>
<sequence length="568" mass="58803">MTRTQGRTAPLGVLAAVAGQGTVLVAAGLLVTHPPGGWWDPAEDGLVARLAEHRTAALTTVSSWLSGLAFTPAIVAVTAAVAFLLLLRHQPRPAALLAGAVALQAALFVTAAHLVDRARPDVVRLDGALPTSSFPSGHVGAATALYGGLGLLALHRLRGRWRILLCALAWTVPLLVAASRLYRGMHHPTDVLAGALNGAAALWVVARALPARTHRAPAVPAAASPAVPLPVALVYNPVTVDDALLERLCAVLAAHGHRPPRRLPGAAEDSGRAAAERALADGARLVAACGGDGTVTACAEALSGTGATLAVVPCGTGNLLARNLGLPTDPEAALAAALTGRTRRIDLMRAEGDGLPARAAATMAGMGLDAAVMSDTGRALKRRLGWPAYLVAGARHLGDRRFALTVAVDGAEPVHRQVRAAVVGNVGTLQGGVRLLPAAVPDDGRLDLVLVQPHGPRGWGQALLALLTGNRRPGPDAPLEHFPGRRITLTADRAHPRQCDGDPVGEGRTLTLTVRPAALRVRVPAGPAEQPEPIDRPEPVERTERTEQPERAGQHDRPGRAAVRREVA</sequence>
<evidence type="ECO:0000256" key="6">
    <source>
        <dbReference type="ARBA" id="ARBA00022840"/>
    </source>
</evidence>
<evidence type="ECO:0000313" key="13">
    <source>
        <dbReference type="Proteomes" id="UP000266906"/>
    </source>
</evidence>
<dbReference type="InterPro" id="IPR036938">
    <property type="entry name" value="PAP2/HPO_sf"/>
</dbReference>
<evidence type="ECO:0000313" key="12">
    <source>
        <dbReference type="EMBL" id="RPE36664.1"/>
    </source>
</evidence>
<evidence type="ECO:0000256" key="5">
    <source>
        <dbReference type="ARBA" id="ARBA00022777"/>
    </source>
</evidence>
<comment type="caution">
    <text evidence="12">The sequence shown here is derived from an EMBL/GenBank/DDBJ whole genome shotgun (WGS) entry which is preliminary data.</text>
</comment>
<keyword evidence="8" id="KW-1208">Phospholipid metabolism</keyword>
<evidence type="ECO:0000259" key="11">
    <source>
        <dbReference type="PROSITE" id="PS50146"/>
    </source>
</evidence>
<dbReference type="Pfam" id="PF19279">
    <property type="entry name" value="YegS_C"/>
    <property type="match status" value="1"/>
</dbReference>
<dbReference type="GO" id="GO:0008654">
    <property type="term" value="P:phospholipid biosynthetic process"/>
    <property type="evidence" value="ECO:0007669"/>
    <property type="project" value="UniProtKB-KW"/>
</dbReference>
<organism evidence="12 13">
    <name type="scientific">Kitasatospora cineracea</name>
    <dbReference type="NCBI Taxonomy" id="88074"/>
    <lineage>
        <taxon>Bacteria</taxon>
        <taxon>Bacillati</taxon>
        <taxon>Actinomycetota</taxon>
        <taxon>Actinomycetes</taxon>
        <taxon>Kitasatosporales</taxon>
        <taxon>Streptomycetaceae</taxon>
        <taxon>Kitasatospora</taxon>
    </lineage>
</organism>
<feature type="region of interest" description="Disordered" evidence="9">
    <location>
        <begin position="521"/>
        <end position="568"/>
    </location>
</feature>
<dbReference type="InterPro" id="IPR000326">
    <property type="entry name" value="PAP2/HPO"/>
</dbReference>
<dbReference type="RefSeq" id="WP_162871643.1">
    <property type="nucleotide sequence ID" value="NZ_RKQG01000001.1"/>
</dbReference>
<dbReference type="InterPro" id="IPR045540">
    <property type="entry name" value="YegS/DAGK_C"/>
</dbReference>
<dbReference type="Gene3D" id="2.60.200.40">
    <property type="match status" value="1"/>
</dbReference>
<name>A0A3N4SJH4_9ACTN</name>
<dbReference type="PANTHER" id="PTHR12358:SF54">
    <property type="entry name" value="SPHINGOSINE KINASE RELATED PROTEIN"/>
    <property type="match status" value="1"/>
</dbReference>
<dbReference type="Pfam" id="PF01569">
    <property type="entry name" value="PAP2"/>
    <property type="match status" value="1"/>
</dbReference>
<evidence type="ECO:0000256" key="7">
    <source>
        <dbReference type="ARBA" id="ARBA00023209"/>
    </source>
</evidence>
<feature type="transmembrane region" description="Helical" evidence="10">
    <location>
        <begin position="64"/>
        <end position="87"/>
    </location>
</feature>
<dbReference type="PROSITE" id="PS50146">
    <property type="entry name" value="DAGK"/>
    <property type="match status" value="1"/>
</dbReference>
<accession>A0A3N4SJH4</accession>
<keyword evidence="3" id="KW-0808">Transferase</keyword>
<proteinExistence type="inferred from homology"/>
<dbReference type="EMBL" id="RKQG01000001">
    <property type="protein sequence ID" value="RPE36664.1"/>
    <property type="molecule type" value="Genomic_DNA"/>
</dbReference>
<dbReference type="SMART" id="SM00046">
    <property type="entry name" value="DAGKc"/>
    <property type="match status" value="1"/>
</dbReference>
<feature type="transmembrane region" description="Helical" evidence="10">
    <location>
        <begin position="161"/>
        <end position="179"/>
    </location>
</feature>
<dbReference type="Pfam" id="PF00781">
    <property type="entry name" value="DAGK_cat"/>
    <property type="match status" value="1"/>
</dbReference>
<reference evidence="12 13" key="1">
    <citation type="submission" date="2018-11" db="EMBL/GenBank/DDBJ databases">
        <title>Sequencing the genomes of 1000 actinobacteria strains.</title>
        <authorList>
            <person name="Klenk H.-P."/>
        </authorList>
    </citation>
    <scope>NUCLEOTIDE SEQUENCE [LARGE SCALE GENOMIC DNA]</scope>
    <source>
        <strain evidence="12 13">DSM 44781</strain>
    </source>
</reference>
<feature type="domain" description="DAGKc" evidence="11">
    <location>
        <begin position="271"/>
        <end position="354"/>
    </location>
</feature>
<dbReference type="InterPro" id="IPR050187">
    <property type="entry name" value="Lipid_Phosphate_FormReg"/>
</dbReference>
<keyword evidence="13" id="KW-1185">Reference proteome</keyword>
<dbReference type="InterPro" id="IPR001206">
    <property type="entry name" value="Diacylglycerol_kinase_cat_dom"/>
</dbReference>
<protein>
    <submittedName>
        <fullName evidence="12">Undecaprenyl-diphosphatase</fullName>
    </submittedName>
</protein>
<keyword evidence="10" id="KW-1133">Transmembrane helix</keyword>
<keyword evidence="7" id="KW-0443">Lipid metabolism</keyword>
<comment type="similarity">
    <text evidence="2">Belongs to the diacylglycerol/lipid kinase family.</text>
</comment>